<proteinExistence type="predicted"/>
<evidence type="ECO:0000313" key="2">
    <source>
        <dbReference type="EMBL" id="KIK53813.1"/>
    </source>
</evidence>
<name>A0A0D0CFS8_9AGAR</name>
<dbReference type="HOGENOM" id="CLU_2171373_0_0_1"/>
<dbReference type="EMBL" id="KN834823">
    <property type="protein sequence ID" value="KIK53813.1"/>
    <property type="molecule type" value="Genomic_DNA"/>
</dbReference>
<reference evidence="2 3" key="1">
    <citation type="submission" date="2014-04" db="EMBL/GenBank/DDBJ databases">
        <title>Evolutionary Origins and Diversification of the Mycorrhizal Mutualists.</title>
        <authorList>
            <consortium name="DOE Joint Genome Institute"/>
            <consortium name="Mycorrhizal Genomics Consortium"/>
            <person name="Kohler A."/>
            <person name="Kuo A."/>
            <person name="Nagy L.G."/>
            <person name="Floudas D."/>
            <person name="Copeland A."/>
            <person name="Barry K.W."/>
            <person name="Cichocki N."/>
            <person name="Veneault-Fourrey C."/>
            <person name="LaButti K."/>
            <person name="Lindquist E.A."/>
            <person name="Lipzen A."/>
            <person name="Lundell T."/>
            <person name="Morin E."/>
            <person name="Murat C."/>
            <person name="Riley R."/>
            <person name="Ohm R."/>
            <person name="Sun H."/>
            <person name="Tunlid A."/>
            <person name="Henrissat B."/>
            <person name="Grigoriev I.V."/>
            <person name="Hibbett D.S."/>
            <person name="Martin F."/>
        </authorList>
    </citation>
    <scope>NUCLEOTIDE SEQUENCE [LARGE SCALE GENOMIC DNA]</scope>
    <source>
        <strain evidence="2 3">FD-317 M1</strain>
    </source>
</reference>
<accession>A0A0D0CFS8</accession>
<gene>
    <name evidence="2" type="ORF">GYMLUDRAFT_250000</name>
</gene>
<evidence type="ECO:0000313" key="3">
    <source>
        <dbReference type="Proteomes" id="UP000053593"/>
    </source>
</evidence>
<feature type="region of interest" description="Disordered" evidence="1">
    <location>
        <begin position="1"/>
        <end position="28"/>
    </location>
</feature>
<sequence>MSDSRDSTLGKLRKVFQHSRSSSPTPLKPLAHKARQLLDVVHSLTRRIELLLANTPAKPAFGVFNTLVDAFETYEQNNQQVDTCLSQIIGCLKIVEENLALGEGNSGGGK</sequence>
<evidence type="ECO:0000256" key="1">
    <source>
        <dbReference type="SAM" id="MobiDB-lite"/>
    </source>
</evidence>
<organism evidence="2 3">
    <name type="scientific">Collybiopsis luxurians FD-317 M1</name>
    <dbReference type="NCBI Taxonomy" id="944289"/>
    <lineage>
        <taxon>Eukaryota</taxon>
        <taxon>Fungi</taxon>
        <taxon>Dikarya</taxon>
        <taxon>Basidiomycota</taxon>
        <taxon>Agaricomycotina</taxon>
        <taxon>Agaricomycetes</taxon>
        <taxon>Agaricomycetidae</taxon>
        <taxon>Agaricales</taxon>
        <taxon>Marasmiineae</taxon>
        <taxon>Omphalotaceae</taxon>
        <taxon>Collybiopsis</taxon>
        <taxon>Collybiopsis luxurians</taxon>
    </lineage>
</organism>
<protein>
    <submittedName>
        <fullName evidence="2">Uncharacterized protein</fullName>
    </submittedName>
</protein>
<keyword evidence="3" id="KW-1185">Reference proteome</keyword>
<dbReference type="Proteomes" id="UP000053593">
    <property type="component" value="Unassembled WGS sequence"/>
</dbReference>
<dbReference type="AlphaFoldDB" id="A0A0D0CFS8"/>